<dbReference type="AlphaFoldDB" id="A0A3D4VAY1"/>
<dbReference type="PANTHER" id="PTHR10900">
    <property type="entry name" value="PERIOSTIN-RELATED"/>
    <property type="match status" value="1"/>
</dbReference>
<evidence type="ECO:0000259" key="2">
    <source>
        <dbReference type="PROSITE" id="PS50213"/>
    </source>
</evidence>
<feature type="signal peptide" evidence="1">
    <location>
        <begin position="1"/>
        <end position="22"/>
    </location>
</feature>
<dbReference type="Pfam" id="PF02469">
    <property type="entry name" value="Fasciclin"/>
    <property type="match status" value="1"/>
</dbReference>
<dbReference type="SUPFAM" id="SSF82153">
    <property type="entry name" value="FAS1 domain"/>
    <property type="match status" value="1"/>
</dbReference>
<accession>A0A3D4VAY1</accession>
<sequence>MHEFRMMSCGILVALAACGASADNAGSAAASDASPSAAGQALVDDSTSVPNIVRVAVGSPDHSTLVAALKAANLVDPLANPGPFTVFAPVNAAFDKLPPGTVDNLLKPENKSQLVAILHHHVTTSALDVESLSDGQELGMVAGGAEKISKRDGATYIGSAKIVASVHASNGWVHVVDGVLVPPK</sequence>
<dbReference type="GO" id="GO:0005615">
    <property type="term" value="C:extracellular space"/>
    <property type="evidence" value="ECO:0007669"/>
    <property type="project" value="TreeGrafter"/>
</dbReference>
<dbReference type="Proteomes" id="UP000264071">
    <property type="component" value="Unassembled WGS sequence"/>
</dbReference>
<protein>
    <submittedName>
        <fullName evidence="3">Fasciclin</fullName>
    </submittedName>
</protein>
<feature type="domain" description="FAS1" evidence="2">
    <location>
        <begin position="49"/>
        <end position="180"/>
    </location>
</feature>
<proteinExistence type="predicted"/>
<dbReference type="FunFam" id="2.30.180.10:FF:000032">
    <property type="entry name" value="Fasciclin domain-containing protein, putative"/>
    <property type="match status" value="1"/>
</dbReference>
<evidence type="ECO:0000313" key="3">
    <source>
        <dbReference type="EMBL" id="HCT58261.1"/>
    </source>
</evidence>
<reference evidence="3 4" key="1">
    <citation type="journal article" date="2018" name="Nat. Biotechnol.">
        <title>A standardized bacterial taxonomy based on genome phylogeny substantially revises the tree of life.</title>
        <authorList>
            <person name="Parks D.H."/>
            <person name="Chuvochina M."/>
            <person name="Waite D.W."/>
            <person name="Rinke C."/>
            <person name="Skarshewski A."/>
            <person name="Chaumeil P.A."/>
            <person name="Hugenholtz P."/>
        </authorList>
    </citation>
    <scope>NUCLEOTIDE SEQUENCE [LARGE SCALE GENOMIC DNA]</scope>
    <source>
        <strain evidence="3">UBA8844</strain>
    </source>
</reference>
<keyword evidence="1" id="KW-0732">Signal</keyword>
<evidence type="ECO:0000256" key="1">
    <source>
        <dbReference type="SAM" id="SignalP"/>
    </source>
</evidence>
<comment type="caution">
    <text evidence="3">The sequence shown here is derived from an EMBL/GenBank/DDBJ whole genome shotgun (WGS) entry which is preliminary data.</text>
</comment>
<feature type="chain" id="PRO_5017627152" evidence="1">
    <location>
        <begin position="23"/>
        <end position="184"/>
    </location>
</feature>
<dbReference type="PROSITE" id="PS51257">
    <property type="entry name" value="PROKAR_LIPOPROTEIN"/>
    <property type="match status" value="1"/>
</dbReference>
<dbReference type="PROSITE" id="PS50213">
    <property type="entry name" value="FAS1"/>
    <property type="match status" value="1"/>
</dbReference>
<dbReference type="Gene3D" id="2.30.180.10">
    <property type="entry name" value="FAS1 domain"/>
    <property type="match status" value="1"/>
</dbReference>
<dbReference type="InterPro" id="IPR000782">
    <property type="entry name" value="FAS1_domain"/>
</dbReference>
<organism evidence="3 4">
    <name type="scientific">Gemmatimonas aurantiaca</name>
    <dbReference type="NCBI Taxonomy" id="173480"/>
    <lineage>
        <taxon>Bacteria</taxon>
        <taxon>Pseudomonadati</taxon>
        <taxon>Gemmatimonadota</taxon>
        <taxon>Gemmatimonadia</taxon>
        <taxon>Gemmatimonadales</taxon>
        <taxon>Gemmatimonadaceae</taxon>
        <taxon>Gemmatimonas</taxon>
    </lineage>
</organism>
<gene>
    <name evidence="3" type="ORF">DGD08_13745</name>
</gene>
<dbReference type="InterPro" id="IPR036378">
    <property type="entry name" value="FAS1_dom_sf"/>
</dbReference>
<name>A0A3D4VAY1_9BACT</name>
<dbReference type="EMBL" id="DPIY01000010">
    <property type="protein sequence ID" value="HCT58261.1"/>
    <property type="molecule type" value="Genomic_DNA"/>
</dbReference>
<dbReference type="InterPro" id="IPR050904">
    <property type="entry name" value="Adhesion/Biosynth-related"/>
</dbReference>
<dbReference type="SMART" id="SM00554">
    <property type="entry name" value="FAS1"/>
    <property type="match status" value="1"/>
</dbReference>
<evidence type="ECO:0000313" key="4">
    <source>
        <dbReference type="Proteomes" id="UP000264071"/>
    </source>
</evidence>
<dbReference type="PANTHER" id="PTHR10900:SF77">
    <property type="entry name" value="FI19380P1"/>
    <property type="match status" value="1"/>
</dbReference>